<sequence length="503" mass="58670">MANFCRRPLFTAFQRIIKRSDHNIAASEYGRGAVYLVLQHQRRFKTDDVTSEKNVPAVQDEIKEEEDPTKVERFIPLTRWSIFRYMMQQKDFLSEEERKKFEEFSGHLDSAVENKFLGIRQELKSLFDPINPDKDTVATRQWNRRERLDNEFWLLQKLTSIMEKANFREIPKHIVEKALTEHTASEGVLVSVNPDKYDILRFWALGREAPPPQLPLSQRLYYRVTRKPVPGPMEYFKRVVVAVRLKRDQKLTLKIFKEVPTNALEQLLPDGKIKMSRLDRGILVTSAGIASFGILAKAVTYLANYPVNWTLIMTGVTGLIGFRAWTVYKNRRNNYVVQLNRMLYFKNIANNRALLTHLVDRAEDETYKEALLSYTCLLTNRPPSLRDVQSSQQLPAELGGIPSVQLERHIEEWVRDKTGTAIEFDCEESVKLLDSFGILSQSDDKLNVVPLDTAIRTLPDKPITVLERADEHDIVEGYDRAYYKETEEKYKEEDRKNRKFGWF</sequence>
<dbReference type="AlphaFoldDB" id="A0A8J1UT29"/>
<evidence type="ECO:0000313" key="1">
    <source>
        <dbReference type="EMBL" id="CAH1780400.1"/>
    </source>
</evidence>
<dbReference type="InterPro" id="IPR022227">
    <property type="entry name" value="DUF3754"/>
</dbReference>
<proteinExistence type="predicted"/>
<accession>A0A8J1UT29</accession>
<gene>
    <name evidence="1" type="ORF">OFUS_LOCUS7096</name>
</gene>
<name>A0A8J1UT29_OWEFU</name>
<dbReference type="PANTHER" id="PTHR16095:SF11">
    <property type="entry name" value="TRANSMEMBRANE PROTEIN 143"/>
    <property type="match status" value="1"/>
</dbReference>
<dbReference type="Pfam" id="PF12576">
    <property type="entry name" value="DUF3754"/>
    <property type="match status" value="1"/>
</dbReference>
<reference evidence="1" key="1">
    <citation type="submission" date="2022-03" db="EMBL/GenBank/DDBJ databases">
        <authorList>
            <person name="Martin C."/>
        </authorList>
    </citation>
    <scope>NUCLEOTIDE SEQUENCE</scope>
</reference>
<organism evidence="1 2">
    <name type="scientific">Owenia fusiformis</name>
    <name type="common">Polychaete worm</name>
    <dbReference type="NCBI Taxonomy" id="6347"/>
    <lineage>
        <taxon>Eukaryota</taxon>
        <taxon>Metazoa</taxon>
        <taxon>Spiralia</taxon>
        <taxon>Lophotrochozoa</taxon>
        <taxon>Annelida</taxon>
        <taxon>Polychaeta</taxon>
        <taxon>Sedentaria</taxon>
        <taxon>Canalipalpata</taxon>
        <taxon>Sabellida</taxon>
        <taxon>Oweniida</taxon>
        <taxon>Oweniidae</taxon>
        <taxon>Owenia</taxon>
    </lineage>
</organism>
<keyword evidence="2" id="KW-1185">Reference proteome</keyword>
<evidence type="ECO:0000313" key="2">
    <source>
        <dbReference type="Proteomes" id="UP000749559"/>
    </source>
</evidence>
<dbReference type="OrthoDB" id="2020015at2759"/>
<comment type="caution">
    <text evidence="1">The sequence shown here is derived from an EMBL/GenBank/DDBJ whole genome shotgun (WGS) entry which is preliminary data.</text>
</comment>
<dbReference type="PANTHER" id="PTHR16095">
    <property type="entry name" value="TRANSMEMBRANE PROTEIN 143 FAMILY MEMBER"/>
    <property type="match status" value="1"/>
</dbReference>
<protein>
    <submittedName>
        <fullName evidence="1">Uncharacterized protein</fullName>
    </submittedName>
</protein>
<dbReference type="EMBL" id="CAIIXF020000003">
    <property type="protein sequence ID" value="CAH1780400.1"/>
    <property type="molecule type" value="Genomic_DNA"/>
</dbReference>
<dbReference type="Proteomes" id="UP000749559">
    <property type="component" value="Unassembled WGS sequence"/>
</dbReference>